<dbReference type="AlphaFoldDB" id="A0A6B8M6D0"/>
<dbReference type="Proteomes" id="UP000422569">
    <property type="component" value="Chromosome"/>
</dbReference>
<evidence type="ECO:0000313" key="3">
    <source>
        <dbReference type="Proteomes" id="UP000422569"/>
    </source>
</evidence>
<keyword evidence="1" id="KW-0472">Membrane</keyword>
<dbReference type="EMBL" id="CP044331">
    <property type="protein sequence ID" value="QGM97976.1"/>
    <property type="molecule type" value="Genomic_DNA"/>
</dbReference>
<protein>
    <submittedName>
        <fullName evidence="2">Uncharacterized protein</fullName>
    </submittedName>
</protein>
<name>A0A6B8M6D0_9HYPH</name>
<keyword evidence="1" id="KW-1133">Transmembrane helix</keyword>
<keyword evidence="1" id="KW-0812">Transmembrane</keyword>
<proteinExistence type="predicted"/>
<evidence type="ECO:0000313" key="2">
    <source>
        <dbReference type="EMBL" id="QGM97976.1"/>
    </source>
</evidence>
<feature type="transmembrane region" description="Helical" evidence="1">
    <location>
        <begin position="41"/>
        <end position="59"/>
    </location>
</feature>
<organism evidence="2 3">
    <name type="scientific">Methylocystis parvus</name>
    <dbReference type="NCBI Taxonomy" id="134"/>
    <lineage>
        <taxon>Bacteria</taxon>
        <taxon>Pseudomonadati</taxon>
        <taxon>Pseudomonadota</taxon>
        <taxon>Alphaproteobacteria</taxon>
        <taxon>Hyphomicrobiales</taxon>
        <taxon>Methylocystaceae</taxon>
        <taxon>Methylocystis</taxon>
    </lineage>
</organism>
<accession>A0A6B8M6D0</accession>
<sequence length="92" mass="9665">MILMAERRAQMNRKLLAEGVVLAGATAFALAFPPDQFAPVTVAVLLVLIAAIYVGFALADGDPKGVAPLWRPPACAVHDGLVATFAAFRFAL</sequence>
<dbReference type="RefSeq" id="WP_154419917.1">
    <property type="nucleotide sequence ID" value="NZ_CP044331.1"/>
</dbReference>
<keyword evidence="3" id="KW-1185">Reference proteome</keyword>
<reference evidence="2 3" key="1">
    <citation type="submission" date="2019-09" db="EMBL/GenBank/DDBJ databases">
        <title>Isolation and complete genome sequencing of Methylocystis species.</title>
        <authorList>
            <person name="Rumah B.L."/>
            <person name="Stead C.E."/>
            <person name="Stevens B.C."/>
            <person name="Minton N.P."/>
            <person name="Grosse-Honebrink A."/>
            <person name="Zhang Y."/>
        </authorList>
    </citation>
    <scope>NUCLEOTIDE SEQUENCE [LARGE SCALE GENOMIC DNA]</scope>
    <source>
        <strain evidence="2 3">BRCS2</strain>
    </source>
</reference>
<dbReference type="KEGG" id="mpar:F7D14_11145"/>
<gene>
    <name evidence="2" type="ORF">F7D14_11145</name>
</gene>
<evidence type="ECO:0000256" key="1">
    <source>
        <dbReference type="SAM" id="Phobius"/>
    </source>
</evidence>